<dbReference type="GO" id="GO:0070813">
    <property type="term" value="P:hydrogen sulfide metabolic process"/>
    <property type="evidence" value="ECO:0007669"/>
    <property type="project" value="TreeGrafter"/>
</dbReference>
<protein>
    <submittedName>
        <fullName evidence="4">Metallo-beta-lactamase domain protein</fullName>
    </submittedName>
</protein>
<dbReference type="SMART" id="SM00849">
    <property type="entry name" value="Lactamase_B"/>
    <property type="match status" value="1"/>
</dbReference>
<dbReference type="PATRIC" id="fig|698760.3.peg.387"/>
<dbReference type="Proteomes" id="UP000010931">
    <property type="component" value="Unassembled WGS sequence"/>
</dbReference>
<keyword evidence="1" id="KW-0479">Metal-binding</keyword>
<feature type="domain" description="Rhodanese" evidence="3">
    <location>
        <begin position="460"/>
        <end position="544"/>
    </location>
</feature>
<dbReference type="EMBL" id="AEJB01000023">
    <property type="protein sequence ID" value="ELP70977.1"/>
    <property type="molecule type" value="Genomic_DNA"/>
</dbReference>
<evidence type="ECO:0000259" key="3">
    <source>
        <dbReference type="PROSITE" id="PS50206"/>
    </source>
</evidence>
<dbReference type="CDD" id="cd07724">
    <property type="entry name" value="POD-like_MBL-fold"/>
    <property type="match status" value="1"/>
</dbReference>
<dbReference type="AlphaFoldDB" id="L7FI24"/>
<dbReference type="PROSITE" id="PS50206">
    <property type="entry name" value="RHODANESE_3"/>
    <property type="match status" value="3"/>
</dbReference>
<feature type="domain" description="Rhodanese" evidence="3">
    <location>
        <begin position="261"/>
        <end position="352"/>
    </location>
</feature>
<keyword evidence="5" id="KW-1185">Reference proteome</keyword>
<dbReference type="Gene3D" id="3.40.250.10">
    <property type="entry name" value="Rhodanese-like domain"/>
    <property type="match status" value="3"/>
</dbReference>
<dbReference type="PANTHER" id="PTHR43084:SF1">
    <property type="entry name" value="PERSULFIDE DIOXYGENASE ETHE1, MITOCHONDRIAL"/>
    <property type="match status" value="1"/>
</dbReference>
<dbReference type="GO" id="GO:0050313">
    <property type="term" value="F:sulfur dioxygenase activity"/>
    <property type="evidence" value="ECO:0007669"/>
    <property type="project" value="InterPro"/>
</dbReference>
<feature type="region of interest" description="Disordered" evidence="2">
    <location>
        <begin position="657"/>
        <end position="737"/>
    </location>
</feature>
<proteinExistence type="predicted"/>
<evidence type="ECO:0000256" key="1">
    <source>
        <dbReference type="ARBA" id="ARBA00022723"/>
    </source>
</evidence>
<feature type="compositionally biased region" description="Polar residues" evidence="2">
    <location>
        <begin position="419"/>
        <end position="435"/>
    </location>
</feature>
<dbReference type="InterPro" id="IPR044528">
    <property type="entry name" value="POD-like_MBL-fold"/>
</dbReference>
<evidence type="ECO:0000256" key="2">
    <source>
        <dbReference type="SAM" id="MobiDB-lite"/>
    </source>
</evidence>
<dbReference type="SMART" id="SM00450">
    <property type="entry name" value="RHOD"/>
    <property type="match status" value="3"/>
</dbReference>
<name>L7FI24_STRT8</name>
<dbReference type="InterPro" id="IPR001763">
    <property type="entry name" value="Rhodanese-like_dom"/>
</dbReference>
<dbReference type="SUPFAM" id="SSF56281">
    <property type="entry name" value="Metallo-hydrolase/oxidoreductase"/>
    <property type="match status" value="1"/>
</dbReference>
<evidence type="ECO:0000313" key="4">
    <source>
        <dbReference type="EMBL" id="ELP70977.1"/>
    </source>
</evidence>
<dbReference type="InterPro" id="IPR036866">
    <property type="entry name" value="RibonucZ/Hydroxyglut_hydro"/>
</dbReference>
<dbReference type="GO" id="GO:0046872">
    <property type="term" value="F:metal ion binding"/>
    <property type="evidence" value="ECO:0007669"/>
    <property type="project" value="UniProtKB-KW"/>
</dbReference>
<organism evidence="4 5">
    <name type="scientific">Streptomyces turgidiscabies (strain Car8)</name>
    <dbReference type="NCBI Taxonomy" id="698760"/>
    <lineage>
        <taxon>Bacteria</taxon>
        <taxon>Bacillati</taxon>
        <taxon>Actinomycetota</taxon>
        <taxon>Actinomycetes</taxon>
        <taxon>Kitasatosporales</taxon>
        <taxon>Streptomycetaceae</taxon>
        <taxon>Streptomyces</taxon>
    </lineage>
</organism>
<reference evidence="4 5" key="1">
    <citation type="journal article" date="2011" name="Plasmid">
        <title>Streptomyces turgidiscabies Car8 contains a modular pathogenicity island that shares virulence genes with other actinobacterial plant pathogens.</title>
        <authorList>
            <person name="Huguet-Tapia J.C."/>
            <person name="Badger J.H."/>
            <person name="Loria R."/>
            <person name="Pettis G.S."/>
        </authorList>
    </citation>
    <scope>NUCLEOTIDE SEQUENCE [LARGE SCALE GENOMIC DNA]</scope>
    <source>
        <strain evidence="4 5">Car8</strain>
    </source>
</reference>
<dbReference type="CDD" id="cd00158">
    <property type="entry name" value="RHOD"/>
    <property type="match status" value="1"/>
</dbReference>
<feature type="region of interest" description="Disordered" evidence="2">
    <location>
        <begin position="333"/>
        <end position="354"/>
    </location>
</feature>
<accession>L7FI24</accession>
<evidence type="ECO:0000313" key="5">
    <source>
        <dbReference type="Proteomes" id="UP000010931"/>
    </source>
</evidence>
<dbReference type="PANTHER" id="PTHR43084">
    <property type="entry name" value="PERSULFIDE DIOXYGENASE ETHE1"/>
    <property type="match status" value="1"/>
</dbReference>
<dbReference type="SUPFAM" id="SSF52821">
    <property type="entry name" value="Rhodanese/Cell cycle control phosphatase"/>
    <property type="match status" value="3"/>
</dbReference>
<feature type="compositionally biased region" description="Low complexity" evidence="2">
    <location>
        <begin position="705"/>
        <end position="720"/>
    </location>
</feature>
<dbReference type="InterPro" id="IPR051682">
    <property type="entry name" value="Mito_Persulfide_Diox"/>
</dbReference>
<sequence length="737" mass="76320">MYFVDRIEVPGLGNRGYLAGGPHRALVVDPPRDIDRVIEAAARRGVRVTHVVETHVHNDYVTGGLELARITGAAYLVPAGARVAYDRVPVMDGDSVEVEEGLVLRALATPGHTPHHTAYVLEEDGRSVAVFTGGSLLIGTVGRPDLVEPRLTGELARAQYDSAHRLAAELPDETAVLPTHGFGSFCSAGTATGDATTVGQERVTNEALVKDVDMFVADLLAGLDDVPAYYAHMGPVNSEGPAPVDLTPAAPADAVEIAARLAAGEWVVDLRSRVAFAEGHVAGSVNFEATGQLATYLAWLLPWGRPVTLLAESTSQLAAAQRELVRVGIDRPAASATGSPATWLRPGEHPRTFPRATFTDLAHHLVAPERELPQADSNRPDTTTTDSPTAQPAPDGQPHSLPDATEPTDPPSHRADAQGQLTQVDSNRPDTTTDSPAVPPRPGGQSRSLPRAGLAGRWREGVVILDVRRDSERLGGHVAGSLHIPLHEVRDRLAEIPDGTVWVHCAGGMRAAIAASLLAAAGRAVVAVDDGFAAAREAGLPMARVTPAEAHELTGADRTAVLVDVREAEEWTAGHAVGAVHAPLSALAAGASLPGSVQGRPLIAICRSGKRSREAAALLTARGAEVSDVVGGMRAWAEAGLPLVAESGPAAEARLRETNGSGPVTEPRLPVAHGNGAPTEAGLPMANGRRLPSEAPLPGVSGSRPAVAGPPAANGGRPPAQVRPPVADAGAEGGPVT</sequence>
<feature type="region of interest" description="Disordered" evidence="2">
    <location>
        <begin position="369"/>
        <end position="453"/>
    </location>
</feature>
<dbReference type="Pfam" id="PF00581">
    <property type="entry name" value="Rhodanese"/>
    <property type="match status" value="2"/>
</dbReference>
<feature type="compositionally biased region" description="Polar residues" evidence="2">
    <location>
        <begin position="375"/>
        <end position="390"/>
    </location>
</feature>
<feature type="domain" description="Rhodanese" evidence="3">
    <location>
        <begin position="556"/>
        <end position="645"/>
    </location>
</feature>
<gene>
    <name evidence="4" type="ORF">STRTUCAR8_09578</name>
</gene>
<dbReference type="Gene3D" id="3.60.15.10">
    <property type="entry name" value="Ribonuclease Z/Hydroxyacylglutathione hydrolase-like"/>
    <property type="match status" value="1"/>
</dbReference>
<dbReference type="Pfam" id="PF00753">
    <property type="entry name" value="Lactamase_B"/>
    <property type="match status" value="1"/>
</dbReference>
<dbReference type="InterPro" id="IPR036873">
    <property type="entry name" value="Rhodanese-like_dom_sf"/>
</dbReference>
<dbReference type="GO" id="GO:0006749">
    <property type="term" value="P:glutathione metabolic process"/>
    <property type="evidence" value="ECO:0007669"/>
    <property type="project" value="InterPro"/>
</dbReference>
<dbReference type="STRING" id="85558.T45_03748"/>
<dbReference type="InterPro" id="IPR001279">
    <property type="entry name" value="Metallo-B-lactamas"/>
</dbReference>
<comment type="caution">
    <text evidence="4">The sequence shown here is derived from an EMBL/GenBank/DDBJ whole genome shotgun (WGS) entry which is preliminary data.</text>
</comment>
<dbReference type="RefSeq" id="WP_006373670.1">
    <property type="nucleotide sequence ID" value="NZ_AEJB01000023.1"/>
</dbReference>
<dbReference type="GeneID" id="97407792"/>